<protein>
    <submittedName>
        <fullName evidence="5">Col_cuticle_N domain-containing protein</fullName>
    </submittedName>
</protein>
<evidence type="ECO:0000313" key="5">
    <source>
        <dbReference type="WBParaSite" id="Hba_06550"/>
    </source>
</evidence>
<evidence type="ECO:0000256" key="2">
    <source>
        <dbReference type="SAM" id="Phobius"/>
    </source>
</evidence>
<sequence>MDDPRERAYKAVAYSAVTFSLIAILSVSITMPIVYNFVDHVQQQTKKDFMFCKLDLLDPQEILEHLDNLVPRENVESVPSTVCRCSSAGKAVFLAECKQDLGHMVAVKCIDKKALKGKEESLENEIKVLRKWVYCIKGC</sequence>
<evidence type="ECO:0000259" key="3">
    <source>
        <dbReference type="SMART" id="SM01088"/>
    </source>
</evidence>
<proteinExistence type="predicted"/>
<accession>A0A1I7WN23</accession>
<dbReference type="Proteomes" id="UP000095283">
    <property type="component" value="Unplaced"/>
</dbReference>
<feature type="transmembrane region" description="Helical" evidence="2">
    <location>
        <begin position="12"/>
        <end position="35"/>
    </location>
</feature>
<reference evidence="5" key="1">
    <citation type="submission" date="2016-11" db="UniProtKB">
        <authorList>
            <consortium name="WormBaseParasite"/>
        </authorList>
    </citation>
    <scope>IDENTIFICATION</scope>
</reference>
<dbReference type="GO" id="GO:0042302">
    <property type="term" value="F:structural constituent of cuticle"/>
    <property type="evidence" value="ECO:0007669"/>
    <property type="project" value="InterPro"/>
</dbReference>
<name>A0A1I7WN23_HETBA</name>
<keyword evidence="2" id="KW-0812">Transmembrane</keyword>
<evidence type="ECO:0000256" key="1">
    <source>
        <dbReference type="ARBA" id="ARBA00022737"/>
    </source>
</evidence>
<dbReference type="AlphaFoldDB" id="A0A1I7WN23"/>
<evidence type="ECO:0000313" key="4">
    <source>
        <dbReference type="Proteomes" id="UP000095283"/>
    </source>
</evidence>
<dbReference type="SMART" id="SM01088">
    <property type="entry name" value="Col_cuticle_N"/>
    <property type="match status" value="1"/>
</dbReference>
<keyword evidence="1" id="KW-0677">Repeat</keyword>
<dbReference type="Gene3D" id="3.30.200.20">
    <property type="entry name" value="Phosphorylase Kinase, domain 1"/>
    <property type="match status" value="1"/>
</dbReference>
<dbReference type="Pfam" id="PF01484">
    <property type="entry name" value="Col_cuticle_N"/>
    <property type="match status" value="1"/>
</dbReference>
<organism evidence="4 5">
    <name type="scientific">Heterorhabditis bacteriophora</name>
    <name type="common">Entomopathogenic nematode worm</name>
    <dbReference type="NCBI Taxonomy" id="37862"/>
    <lineage>
        <taxon>Eukaryota</taxon>
        <taxon>Metazoa</taxon>
        <taxon>Ecdysozoa</taxon>
        <taxon>Nematoda</taxon>
        <taxon>Chromadorea</taxon>
        <taxon>Rhabditida</taxon>
        <taxon>Rhabditina</taxon>
        <taxon>Rhabditomorpha</taxon>
        <taxon>Strongyloidea</taxon>
        <taxon>Heterorhabditidae</taxon>
        <taxon>Heterorhabditis</taxon>
    </lineage>
</organism>
<dbReference type="WBParaSite" id="Hba_06550">
    <property type="protein sequence ID" value="Hba_06550"/>
    <property type="gene ID" value="Hba_06550"/>
</dbReference>
<keyword evidence="4" id="KW-1185">Reference proteome</keyword>
<feature type="domain" description="Nematode cuticle collagen N-terminal" evidence="3">
    <location>
        <begin position="11"/>
        <end position="63"/>
    </location>
</feature>
<dbReference type="InterPro" id="IPR002486">
    <property type="entry name" value="Col_cuticle_N"/>
</dbReference>
<keyword evidence="2" id="KW-0472">Membrane</keyword>
<keyword evidence="2" id="KW-1133">Transmembrane helix</keyword>